<dbReference type="InterPro" id="IPR001650">
    <property type="entry name" value="Helicase_C-like"/>
</dbReference>
<dbReference type="EMBL" id="KN820316">
    <property type="protein sequence ID" value="KIJ06460.1"/>
    <property type="molecule type" value="Genomic_DNA"/>
</dbReference>
<dbReference type="PANTHER" id="PTHR13710">
    <property type="entry name" value="DNA HELICASE RECQ FAMILY MEMBER"/>
    <property type="match status" value="1"/>
</dbReference>
<dbReference type="PANTHER" id="PTHR13710:SF105">
    <property type="entry name" value="ATP-DEPENDENT DNA HELICASE Q1"/>
    <property type="match status" value="1"/>
</dbReference>
<dbReference type="PROSITE" id="PS51194">
    <property type="entry name" value="HELICASE_CTER"/>
    <property type="match status" value="1"/>
</dbReference>
<evidence type="ECO:0000256" key="1">
    <source>
        <dbReference type="ARBA" id="ARBA00005446"/>
    </source>
</evidence>
<dbReference type="Gene3D" id="3.40.50.300">
    <property type="entry name" value="P-loop containing nucleotide triphosphate hydrolases"/>
    <property type="match status" value="1"/>
</dbReference>
<dbReference type="HOGENOM" id="CLU_001103_19_1_1"/>
<dbReference type="Pfam" id="PF00271">
    <property type="entry name" value="Helicase_C"/>
    <property type="match status" value="1"/>
</dbReference>
<keyword evidence="2" id="KW-0238">DNA-binding</keyword>
<reference evidence="8" key="2">
    <citation type="submission" date="2015-01" db="EMBL/GenBank/DDBJ databases">
        <title>Evolutionary Origins and Diversification of the Mycorrhizal Mutualists.</title>
        <authorList>
            <consortium name="DOE Joint Genome Institute"/>
            <consortium name="Mycorrhizal Genomics Consortium"/>
            <person name="Kohler A."/>
            <person name="Kuo A."/>
            <person name="Nagy L.G."/>
            <person name="Floudas D."/>
            <person name="Copeland A."/>
            <person name="Barry K.W."/>
            <person name="Cichocki N."/>
            <person name="Veneault-Fourrey C."/>
            <person name="LaButti K."/>
            <person name="Lindquist E.A."/>
            <person name="Lipzen A."/>
            <person name="Lundell T."/>
            <person name="Morin E."/>
            <person name="Murat C."/>
            <person name="Riley R."/>
            <person name="Ohm R."/>
            <person name="Sun H."/>
            <person name="Tunlid A."/>
            <person name="Henrissat B."/>
            <person name="Grigoriev I.V."/>
            <person name="Hibbett D.S."/>
            <person name="Martin F."/>
        </authorList>
    </citation>
    <scope>NUCLEOTIDE SEQUENCE [LARGE SCALE GENOMIC DNA]</scope>
    <source>
        <strain evidence="8">ATCC 200175</strain>
    </source>
</reference>
<dbReference type="SUPFAM" id="SSF52540">
    <property type="entry name" value="P-loop containing nucleoside triphosphate hydrolases"/>
    <property type="match status" value="1"/>
</dbReference>
<reference evidence="7 8" key="1">
    <citation type="submission" date="2014-06" db="EMBL/GenBank/DDBJ databases">
        <authorList>
            <consortium name="DOE Joint Genome Institute"/>
            <person name="Kuo A."/>
            <person name="Kohler A."/>
            <person name="Nagy L.G."/>
            <person name="Floudas D."/>
            <person name="Copeland A."/>
            <person name="Barry K.W."/>
            <person name="Cichocki N."/>
            <person name="Veneault-Fourrey C."/>
            <person name="LaButti K."/>
            <person name="Lindquist E.A."/>
            <person name="Lipzen A."/>
            <person name="Lundell T."/>
            <person name="Morin E."/>
            <person name="Murat C."/>
            <person name="Sun H."/>
            <person name="Tunlid A."/>
            <person name="Henrissat B."/>
            <person name="Grigoriev I.V."/>
            <person name="Hibbett D.S."/>
            <person name="Martin F."/>
            <person name="Nordberg H.P."/>
            <person name="Cantor M.N."/>
            <person name="Hua S.X."/>
        </authorList>
    </citation>
    <scope>NUCLEOTIDE SEQUENCE [LARGE SCALE GENOMIC DNA]</scope>
    <source>
        <strain evidence="7 8">ATCC 200175</strain>
    </source>
</reference>
<accession>A0A0C9SV54</accession>
<evidence type="ECO:0000256" key="5">
    <source>
        <dbReference type="ARBA" id="ARBA00034808"/>
    </source>
</evidence>
<dbReference type="SMART" id="SM00490">
    <property type="entry name" value="HELICc"/>
    <property type="match status" value="1"/>
</dbReference>
<proteinExistence type="inferred from homology"/>
<gene>
    <name evidence="7" type="ORF">PAXINDRAFT_49347</name>
</gene>
<feature type="non-terminal residue" evidence="7">
    <location>
        <position position="1"/>
    </location>
</feature>
<feature type="domain" description="Helicase C-terminal" evidence="6">
    <location>
        <begin position="48"/>
        <end position="178"/>
    </location>
</feature>
<evidence type="ECO:0000256" key="4">
    <source>
        <dbReference type="ARBA" id="ARBA00034617"/>
    </source>
</evidence>
<dbReference type="InterPro" id="IPR027417">
    <property type="entry name" value="P-loop_NTPase"/>
</dbReference>
<dbReference type="GO" id="GO:0005737">
    <property type="term" value="C:cytoplasm"/>
    <property type="evidence" value="ECO:0007669"/>
    <property type="project" value="TreeGrafter"/>
</dbReference>
<comment type="similarity">
    <text evidence="1">Belongs to the helicase family. RecQ subfamily.</text>
</comment>
<dbReference type="OrthoDB" id="10261556at2759"/>
<dbReference type="GO" id="GO:0009378">
    <property type="term" value="F:four-way junction helicase activity"/>
    <property type="evidence" value="ECO:0007669"/>
    <property type="project" value="TreeGrafter"/>
</dbReference>
<dbReference type="GO" id="GO:0006281">
    <property type="term" value="P:DNA repair"/>
    <property type="evidence" value="ECO:0007669"/>
    <property type="project" value="TreeGrafter"/>
</dbReference>
<dbReference type="GO" id="GO:0030894">
    <property type="term" value="C:replisome"/>
    <property type="evidence" value="ECO:0007669"/>
    <property type="project" value="TreeGrafter"/>
</dbReference>
<sequence length="178" mass="19671">ASATLAPAALQEVRQKLQINSLKSFFINLGNDRPNIAPRVVQMKNSSDYTALLDLVAKGIMGPEDLSKMIIFTNSIQKTLEIQRFLRQNLPISCYPYIDVFHALRSARSKKRSLERFQNSQTKILVATEAAGMGADIPDIKAVIQFGVPASLEVWTQRAGRAGRTPDLQACATLLVEQ</sequence>
<keyword evidence="3" id="KW-0413">Isomerase</keyword>
<dbReference type="GO" id="GO:0043138">
    <property type="term" value="F:3'-5' DNA helicase activity"/>
    <property type="evidence" value="ECO:0007669"/>
    <property type="project" value="UniProtKB-EC"/>
</dbReference>
<dbReference type="GO" id="GO:0003677">
    <property type="term" value="F:DNA binding"/>
    <property type="evidence" value="ECO:0007669"/>
    <property type="project" value="UniProtKB-KW"/>
</dbReference>
<evidence type="ECO:0000259" key="6">
    <source>
        <dbReference type="PROSITE" id="PS51194"/>
    </source>
</evidence>
<feature type="non-terminal residue" evidence="7">
    <location>
        <position position="178"/>
    </location>
</feature>
<dbReference type="AlphaFoldDB" id="A0A0C9SV54"/>
<evidence type="ECO:0000256" key="3">
    <source>
        <dbReference type="ARBA" id="ARBA00023235"/>
    </source>
</evidence>
<evidence type="ECO:0000313" key="8">
    <source>
        <dbReference type="Proteomes" id="UP000053647"/>
    </source>
</evidence>
<evidence type="ECO:0000313" key="7">
    <source>
        <dbReference type="EMBL" id="KIJ06460.1"/>
    </source>
</evidence>
<protein>
    <recommendedName>
        <fullName evidence="5">DNA 3'-5' helicase</fullName>
        <ecNumber evidence="5">5.6.2.4</ecNumber>
    </recommendedName>
</protein>
<keyword evidence="8" id="KW-1185">Reference proteome</keyword>
<dbReference type="Proteomes" id="UP000053647">
    <property type="component" value="Unassembled WGS sequence"/>
</dbReference>
<name>A0A0C9SV54_PAXIN</name>
<comment type="catalytic activity">
    <reaction evidence="4">
        <text>Couples ATP hydrolysis with the unwinding of duplex DNA by translocating in the 3'-5' direction.</text>
        <dbReference type="EC" id="5.6.2.4"/>
    </reaction>
</comment>
<organism evidence="7 8">
    <name type="scientific">Paxillus involutus ATCC 200175</name>
    <dbReference type="NCBI Taxonomy" id="664439"/>
    <lineage>
        <taxon>Eukaryota</taxon>
        <taxon>Fungi</taxon>
        <taxon>Dikarya</taxon>
        <taxon>Basidiomycota</taxon>
        <taxon>Agaricomycotina</taxon>
        <taxon>Agaricomycetes</taxon>
        <taxon>Agaricomycetidae</taxon>
        <taxon>Boletales</taxon>
        <taxon>Paxilineae</taxon>
        <taxon>Paxillaceae</taxon>
        <taxon>Paxillus</taxon>
    </lineage>
</organism>
<dbReference type="GO" id="GO:0006310">
    <property type="term" value="P:DNA recombination"/>
    <property type="evidence" value="ECO:0007669"/>
    <property type="project" value="TreeGrafter"/>
</dbReference>
<evidence type="ECO:0000256" key="2">
    <source>
        <dbReference type="ARBA" id="ARBA00023125"/>
    </source>
</evidence>
<dbReference type="EC" id="5.6.2.4" evidence="5"/>